<dbReference type="EMBL" id="FOQC01000067">
    <property type="protein sequence ID" value="SFI18322.1"/>
    <property type="molecule type" value="Genomic_DNA"/>
</dbReference>
<reference evidence="6 8" key="1">
    <citation type="submission" date="2016-02" db="EMBL/GenBank/DDBJ databases">
        <authorList>
            <person name="Strepis N."/>
        </authorList>
    </citation>
    <scope>NUCLEOTIDE SEQUENCE [LARGE SCALE GENOMIC DNA]</scope>
    <source>
        <strain evidence="6">Trichococcus flocculiformis</strain>
    </source>
</reference>
<comment type="similarity">
    <text evidence="3">Belongs to the HNH nuclease family.</text>
</comment>
<reference evidence="7 9" key="2">
    <citation type="submission" date="2016-10" db="EMBL/GenBank/DDBJ databases">
        <authorList>
            <person name="Varghese N."/>
            <person name="Submissions S."/>
        </authorList>
    </citation>
    <scope>NUCLEOTIDE SEQUENCE [LARGE SCALE GENOMIC DNA]</scope>
    <source>
        <strain evidence="7 9">DSM 2094</strain>
    </source>
</reference>
<dbReference type="InterPro" id="IPR003615">
    <property type="entry name" value="HNH_nuc"/>
</dbReference>
<comment type="caution">
    <text evidence="7">The sequence shown here is derived from an EMBL/GenBank/DDBJ whole genome shotgun (WGS) entry which is preliminary data.</text>
</comment>
<dbReference type="GO" id="GO:0016787">
    <property type="term" value="F:hydrolase activity"/>
    <property type="evidence" value="ECO:0007669"/>
    <property type="project" value="UniProtKB-KW"/>
</dbReference>
<evidence type="ECO:0000259" key="5">
    <source>
        <dbReference type="SMART" id="SM00507"/>
    </source>
</evidence>
<evidence type="ECO:0000313" key="8">
    <source>
        <dbReference type="Proteomes" id="UP000195947"/>
    </source>
</evidence>
<keyword evidence="1" id="KW-0540">Nuclease</keyword>
<dbReference type="Proteomes" id="UP000199686">
    <property type="component" value="Unassembled WGS sequence"/>
</dbReference>
<keyword evidence="7" id="KW-0255">Endonuclease</keyword>
<dbReference type="PANTHER" id="PTHR41286">
    <property type="entry name" value="HNH NUCLEASE YAJD-RELATED"/>
    <property type="match status" value="1"/>
</dbReference>
<keyword evidence="2" id="KW-0378">Hydrolase</keyword>
<evidence type="ECO:0000256" key="4">
    <source>
        <dbReference type="ARBA" id="ARBA00040194"/>
    </source>
</evidence>
<evidence type="ECO:0000313" key="9">
    <source>
        <dbReference type="Proteomes" id="UP000199686"/>
    </source>
</evidence>
<dbReference type="GO" id="GO:0004519">
    <property type="term" value="F:endonuclease activity"/>
    <property type="evidence" value="ECO:0007669"/>
    <property type="project" value="UniProtKB-KW"/>
</dbReference>
<dbReference type="CDD" id="cd00085">
    <property type="entry name" value="HNHc"/>
    <property type="match status" value="1"/>
</dbReference>
<dbReference type="InterPro" id="IPR002711">
    <property type="entry name" value="HNH"/>
</dbReference>
<keyword evidence="8" id="KW-1185">Reference proteome</keyword>
<accession>A0AB38BLG6</accession>
<evidence type="ECO:0000256" key="1">
    <source>
        <dbReference type="ARBA" id="ARBA00022722"/>
    </source>
</evidence>
<dbReference type="EMBL" id="FJMZ01000052">
    <property type="protein sequence ID" value="CZR03491.1"/>
    <property type="molecule type" value="Genomic_DNA"/>
</dbReference>
<evidence type="ECO:0000256" key="2">
    <source>
        <dbReference type="ARBA" id="ARBA00022801"/>
    </source>
</evidence>
<dbReference type="SMART" id="SM00507">
    <property type="entry name" value="HNHc"/>
    <property type="match status" value="1"/>
</dbReference>
<protein>
    <recommendedName>
        <fullName evidence="4">Putative HNH nuclease YajD</fullName>
    </recommendedName>
</protein>
<dbReference type="PANTHER" id="PTHR41286:SF1">
    <property type="entry name" value="HNH NUCLEASE YAJD-RELATED"/>
    <property type="match status" value="1"/>
</dbReference>
<evidence type="ECO:0000313" key="7">
    <source>
        <dbReference type="EMBL" id="SFI18322.1"/>
    </source>
</evidence>
<evidence type="ECO:0000256" key="3">
    <source>
        <dbReference type="ARBA" id="ARBA00038412"/>
    </source>
</evidence>
<dbReference type="Pfam" id="PF01844">
    <property type="entry name" value="HNH"/>
    <property type="match status" value="1"/>
</dbReference>
<dbReference type="GO" id="GO:0005829">
    <property type="term" value="C:cytosol"/>
    <property type="evidence" value="ECO:0007669"/>
    <property type="project" value="TreeGrafter"/>
</dbReference>
<dbReference type="RefSeq" id="WP_086990683.1">
    <property type="nucleotide sequence ID" value="NZ_FJMZ01000052.1"/>
</dbReference>
<dbReference type="GO" id="GO:0008270">
    <property type="term" value="F:zinc ion binding"/>
    <property type="evidence" value="ECO:0007669"/>
    <property type="project" value="InterPro"/>
</dbReference>
<dbReference type="Gene3D" id="1.10.30.50">
    <property type="match status" value="1"/>
</dbReference>
<evidence type="ECO:0000313" key="6">
    <source>
        <dbReference type="EMBL" id="CZR03491.1"/>
    </source>
</evidence>
<proteinExistence type="inferred from homology"/>
<sequence>MNYGTLAKRKVFYASKPWRETRAYILKRDNYECQECKRQGRVFVSDMKPDKQKTLDVDHIKSLEEYPELALVHSNLETLCIRCHNKKEGRFFQKKPNKWAHDECW</sequence>
<name>A0AB38BLG6_9LACT</name>
<feature type="domain" description="HNH nuclease" evidence="5">
    <location>
        <begin position="20"/>
        <end position="85"/>
    </location>
</feature>
<gene>
    <name evidence="7" type="ORF">SAMN04488507_106716</name>
    <name evidence="6" type="ORF">TFLO_2829</name>
</gene>
<organism evidence="7 9">
    <name type="scientific">Trichococcus flocculiformis</name>
    <dbReference type="NCBI Taxonomy" id="82803"/>
    <lineage>
        <taxon>Bacteria</taxon>
        <taxon>Bacillati</taxon>
        <taxon>Bacillota</taxon>
        <taxon>Bacilli</taxon>
        <taxon>Lactobacillales</taxon>
        <taxon>Carnobacteriaceae</taxon>
        <taxon>Trichococcus</taxon>
    </lineage>
</organism>
<dbReference type="Proteomes" id="UP000195947">
    <property type="component" value="Unassembled WGS sequence"/>
</dbReference>
<dbReference type="GO" id="GO:0003676">
    <property type="term" value="F:nucleic acid binding"/>
    <property type="evidence" value="ECO:0007669"/>
    <property type="project" value="InterPro"/>
</dbReference>
<dbReference type="AlphaFoldDB" id="A0AB38BLG6"/>